<dbReference type="OrthoDB" id="671439at2759"/>
<dbReference type="GO" id="GO:0016787">
    <property type="term" value="F:hydrolase activity"/>
    <property type="evidence" value="ECO:0007669"/>
    <property type="project" value="UniProtKB-KW"/>
</dbReference>
<evidence type="ECO:0000313" key="2">
    <source>
        <dbReference type="EMBL" id="KLT44392.1"/>
    </source>
</evidence>
<dbReference type="CDD" id="cd01838">
    <property type="entry name" value="Isoamyl_acetate_hydrolase_like"/>
    <property type="match status" value="1"/>
</dbReference>
<keyword evidence="2" id="KW-0378">Hydrolase</keyword>
<dbReference type="PANTHER" id="PTHR14209:SF19">
    <property type="entry name" value="ISOAMYL ACETATE-HYDROLYZING ESTERASE 1 HOMOLOG"/>
    <property type="match status" value="1"/>
</dbReference>
<protein>
    <submittedName>
        <fullName evidence="2">SGNH hydrolase</fullName>
    </submittedName>
</protein>
<keyword evidence="3" id="KW-1185">Reference proteome</keyword>
<dbReference type="InterPro" id="IPR045136">
    <property type="entry name" value="Iah1-like"/>
</dbReference>
<evidence type="ECO:0000259" key="1">
    <source>
        <dbReference type="Pfam" id="PF13472"/>
    </source>
</evidence>
<dbReference type="Proteomes" id="UP000053611">
    <property type="component" value="Unassembled WGS sequence"/>
</dbReference>
<dbReference type="SUPFAM" id="SSF52266">
    <property type="entry name" value="SGNH hydrolase"/>
    <property type="match status" value="1"/>
</dbReference>
<dbReference type="AlphaFoldDB" id="A0A0J0XTK0"/>
<feature type="domain" description="SGNH hydrolase-type esterase" evidence="1">
    <location>
        <begin position="11"/>
        <end position="219"/>
    </location>
</feature>
<dbReference type="Pfam" id="PF13472">
    <property type="entry name" value="Lipase_GDSL_2"/>
    <property type="match status" value="1"/>
</dbReference>
<reference evidence="2 3" key="1">
    <citation type="submission" date="2015-03" db="EMBL/GenBank/DDBJ databases">
        <title>Genomics and transcriptomics of the oil-accumulating basidiomycete yeast T. oleaginosus allow insights into substrate utilization and the diverse evolutionary trajectories of mating systems in fungi.</title>
        <authorList>
            <consortium name="DOE Joint Genome Institute"/>
            <person name="Kourist R."/>
            <person name="Kracht O."/>
            <person name="Bracharz F."/>
            <person name="Lipzen A."/>
            <person name="Nolan M."/>
            <person name="Ohm R."/>
            <person name="Grigoriev I."/>
            <person name="Sun S."/>
            <person name="Heitman J."/>
            <person name="Bruck T."/>
            <person name="Nowrousian M."/>
        </authorList>
    </citation>
    <scope>NUCLEOTIDE SEQUENCE [LARGE SCALE GENOMIC DNA]</scope>
    <source>
        <strain evidence="2 3">IBC0246</strain>
    </source>
</reference>
<dbReference type="Gene3D" id="3.40.50.1110">
    <property type="entry name" value="SGNH hydrolase"/>
    <property type="match status" value="1"/>
</dbReference>
<name>A0A0J0XTK0_9TREE</name>
<dbReference type="STRING" id="879819.A0A0J0XTK0"/>
<gene>
    <name evidence="2" type="ORF">CC85DRAFT_300534</name>
</gene>
<dbReference type="InterPro" id="IPR036514">
    <property type="entry name" value="SGNH_hydro_sf"/>
</dbReference>
<dbReference type="InterPro" id="IPR013830">
    <property type="entry name" value="SGNH_hydro"/>
</dbReference>
<evidence type="ECO:0000313" key="3">
    <source>
        <dbReference type="Proteomes" id="UP000053611"/>
    </source>
</evidence>
<dbReference type="PANTHER" id="PTHR14209">
    <property type="entry name" value="ISOAMYL ACETATE-HYDROLYZING ESTERASE 1"/>
    <property type="match status" value="1"/>
</dbReference>
<accession>A0A0J0XTK0</accession>
<dbReference type="EMBL" id="KQ087187">
    <property type="protein sequence ID" value="KLT44392.1"/>
    <property type="molecule type" value="Genomic_DNA"/>
</dbReference>
<sequence length="275" mass="30266">MAAPFQDAVVLFGDSITSQQYVPGSMQARFCDAYRRTLDILNRGYGGYNTRWARQIFDTIFAKADEAGHVPVVRLVTIWFGANDSVLPDAEQAVAQHVPLDEYEANLRFFLEGLTSPASPYAVAHARGLNIVLVTPPPLCVPLMGGGAFAREREPATTKAYADVVLRLGEEYAGKAGENWRIGTVDMWGATLKAAGGEGEELAKYLSDGLHLTSEGYAVFWDEYTKLVKTVFKGRGLDWESLDDLPLRMPPWDTVDAARPDILAGMRLPPIRTQI</sequence>
<proteinExistence type="predicted"/>
<organism evidence="2 3">
    <name type="scientific">Cutaneotrichosporon oleaginosum</name>
    <dbReference type="NCBI Taxonomy" id="879819"/>
    <lineage>
        <taxon>Eukaryota</taxon>
        <taxon>Fungi</taxon>
        <taxon>Dikarya</taxon>
        <taxon>Basidiomycota</taxon>
        <taxon>Agaricomycotina</taxon>
        <taxon>Tremellomycetes</taxon>
        <taxon>Trichosporonales</taxon>
        <taxon>Trichosporonaceae</taxon>
        <taxon>Cutaneotrichosporon</taxon>
    </lineage>
</organism>